<accession>A0AAJ2BKH9</accession>
<dbReference type="RefSeq" id="WP_309757872.1">
    <property type="nucleotide sequence ID" value="NZ_JAVDSY010000002.1"/>
</dbReference>
<gene>
    <name evidence="1" type="ORF">QE440_001998</name>
</gene>
<dbReference type="InterPro" id="IPR046724">
    <property type="entry name" value="DUF6616"/>
</dbReference>
<sequence>MSHYLVELYSPKPTWRNLSVEARRAFLGDIQQALGGLVQQGVELLSLGPTEPTTERASPHRFLGLWRCPDQPTLAALLAGIAASGWYSYFEHVNASGAAGNFPQHLADLLVE</sequence>
<evidence type="ECO:0000313" key="1">
    <source>
        <dbReference type="EMBL" id="MDR6234257.1"/>
    </source>
</evidence>
<reference evidence="1" key="1">
    <citation type="submission" date="2023-08" db="EMBL/GenBank/DDBJ databases">
        <title>Functional and genomic diversity of the sorghum phyllosphere microbiome.</title>
        <authorList>
            <person name="Shade A."/>
        </authorList>
    </citation>
    <scope>NUCLEOTIDE SEQUENCE</scope>
    <source>
        <strain evidence="1">SORGH_AS_0201</strain>
    </source>
</reference>
<dbReference type="Proteomes" id="UP001268036">
    <property type="component" value="Unassembled WGS sequence"/>
</dbReference>
<evidence type="ECO:0000313" key="2">
    <source>
        <dbReference type="Proteomes" id="UP001268036"/>
    </source>
</evidence>
<name>A0AAJ2BKH9_9PSED</name>
<comment type="caution">
    <text evidence="1">The sequence shown here is derived from an EMBL/GenBank/DDBJ whole genome shotgun (WGS) entry which is preliminary data.</text>
</comment>
<dbReference type="Pfam" id="PF20321">
    <property type="entry name" value="DUF6616"/>
    <property type="match status" value="1"/>
</dbReference>
<dbReference type="AlphaFoldDB" id="A0AAJ2BKH9"/>
<dbReference type="EMBL" id="JAVJAF010000001">
    <property type="protein sequence ID" value="MDR6234257.1"/>
    <property type="molecule type" value="Genomic_DNA"/>
</dbReference>
<proteinExistence type="predicted"/>
<organism evidence="1 2">
    <name type="scientific">Pseudomonas oryzihabitans</name>
    <dbReference type="NCBI Taxonomy" id="47885"/>
    <lineage>
        <taxon>Bacteria</taxon>
        <taxon>Pseudomonadati</taxon>
        <taxon>Pseudomonadota</taxon>
        <taxon>Gammaproteobacteria</taxon>
        <taxon>Pseudomonadales</taxon>
        <taxon>Pseudomonadaceae</taxon>
        <taxon>Pseudomonas</taxon>
    </lineage>
</organism>
<protein>
    <submittedName>
        <fullName evidence="1">Uncharacterized protein</fullName>
    </submittedName>
</protein>